<evidence type="ECO:0000313" key="5">
    <source>
        <dbReference type="EMBL" id="GAB1253297.1"/>
    </source>
</evidence>
<comment type="catalytic activity">
    <reaction evidence="4">
        <text>apo-[citrate lyase ACP] + 2'-(5''-triphospho-alpha-D-ribosyl)-3'-dephospho-CoA = holo-[citrate lyase ACP] + diphosphate</text>
        <dbReference type="Rhea" id="RHEA:16333"/>
        <dbReference type="Rhea" id="RHEA-COMP:10157"/>
        <dbReference type="Rhea" id="RHEA-COMP:10158"/>
        <dbReference type="ChEBI" id="CHEBI:29999"/>
        <dbReference type="ChEBI" id="CHEBI:33019"/>
        <dbReference type="ChEBI" id="CHEBI:61378"/>
        <dbReference type="ChEBI" id="CHEBI:82683"/>
        <dbReference type="EC" id="2.7.7.61"/>
    </reaction>
</comment>
<dbReference type="EC" id="2.7.7.61" evidence="1"/>
<keyword evidence="6" id="KW-1185">Reference proteome</keyword>
<keyword evidence="3" id="KW-0548">Nucleotidyltransferase</keyword>
<comment type="caution">
    <text evidence="5">The sequence shown here is derived from an EMBL/GenBank/DDBJ whole genome shotgun (WGS) entry which is preliminary data.</text>
</comment>
<organism evidence="5 6">
    <name type="scientific">Desulfovibrio falkowii</name>
    <dbReference type="NCBI Taxonomy" id="3136602"/>
    <lineage>
        <taxon>Bacteria</taxon>
        <taxon>Pseudomonadati</taxon>
        <taxon>Thermodesulfobacteriota</taxon>
        <taxon>Desulfovibrionia</taxon>
        <taxon>Desulfovibrionales</taxon>
        <taxon>Desulfovibrionaceae</taxon>
        <taxon>Desulfovibrio</taxon>
    </lineage>
</organism>
<dbReference type="Pfam" id="PF03802">
    <property type="entry name" value="CitX"/>
    <property type="match status" value="1"/>
</dbReference>
<reference evidence="5 6" key="1">
    <citation type="journal article" date="2025" name="Int. J. Syst. Evol. Microbiol.">
        <title>Desulfovibrio falkowii sp. nov., Porphyromonas miyakawae sp. nov., Mediterraneibacter flintii sp. nov. and Owariibacterium komagatae gen. nov., sp. nov., isolated from human faeces.</title>
        <authorList>
            <person name="Hamaguchi T."/>
            <person name="Ohara M."/>
            <person name="Hisatomi A."/>
            <person name="Sekiguchi K."/>
            <person name="Takeda J.I."/>
            <person name="Ueyama J."/>
            <person name="Ito M."/>
            <person name="Nishiwaki H."/>
            <person name="Ogi T."/>
            <person name="Hirayama M."/>
            <person name="Ohkuma M."/>
            <person name="Sakamoto M."/>
            <person name="Ohno K."/>
        </authorList>
    </citation>
    <scope>NUCLEOTIDE SEQUENCE [LARGE SCALE GENOMIC DNA]</scope>
    <source>
        <strain evidence="5 6">13CB8C</strain>
    </source>
</reference>
<sequence length="178" mass="19882">MSLHAILAERENRWNLRQSLAARYRQAVLSLTLNIPGTNKNPDGAAEAFTRLHEFLYRAVRRQGGESSVTGSILRRGADGFCWITPVALDPLRLKAICVSVEEEHFLGRLADADVLDAQGRPVNRVHLGLPPRSCFLCDAPAARCRREGKHPPEQIGAYVNNLLNLIVHTPREEYSHV</sequence>
<dbReference type="Proteomes" id="UP001628192">
    <property type="component" value="Unassembled WGS sequence"/>
</dbReference>
<evidence type="ECO:0000256" key="3">
    <source>
        <dbReference type="ARBA" id="ARBA00022695"/>
    </source>
</evidence>
<evidence type="ECO:0000256" key="1">
    <source>
        <dbReference type="ARBA" id="ARBA00012524"/>
    </source>
</evidence>
<dbReference type="GO" id="GO:0016829">
    <property type="term" value="F:lyase activity"/>
    <property type="evidence" value="ECO:0007669"/>
    <property type="project" value="UniProtKB-KW"/>
</dbReference>
<evidence type="ECO:0000313" key="6">
    <source>
        <dbReference type="Proteomes" id="UP001628192"/>
    </source>
</evidence>
<dbReference type="NCBIfam" id="TIGR03124">
    <property type="entry name" value="citrate_citX"/>
    <property type="match status" value="1"/>
</dbReference>
<keyword evidence="5" id="KW-0456">Lyase</keyword>
<gene>
    <name evidence="5" type="primary">citX</name>
    <name evidence="5" type="ORF">Defa_07840</name>
</gene>
<dbReference type="EMBL" id="BAAFSG010000001">
    <property type="protein sequence ID" value="GAB1253297.1"/>
    <property type="molecule type" value="Genomic_DNA"/>
</dbReference>
<proteinExistence type="predicted"/>
<name>A0ABQ0E6C4_9BACT</name>
<evidence type="ECO:0000256" key="4">
    <source>
        <dbReference type="ARBA" id="ARBA00048574"/>
    </source>
</evidence>
<keyword evidence="2" id="KW-0808">Transferase</keyword>
<evidence type="ECO:0000256" key="2">
    <source>
        <dbReference type="ARBA" id="ARBA00022679"/>
    </source>
</evidence>
<dbReference type="RefSeq" id="WP_407844236.1">
    <property type="nucleotide sequence ID" value="NZ_BAAFSG010000001.1"/>
</dbReference>
<protein>
    <recommendedName>
        <fullName evidence="1">citrate lyase holo-[acyl-carrier protein] synthase</fullName>
        <ecNumber evidence="1">2.7.7.61</ecNumber>
    </recommendedName>
</protein>
<accession>A0ABQ0E6C4</accession>
<dbReference type="InterPro" id="IPR005551">
    <property type="entry name" value="CitX"/>
</dbReference>